<name>A0AAV5WXN5_9BILA</name>
<dbReference type="EMBL" id="BTSY01000006">
    <property type="protein sequence ID" value="GMT34359.1"/>
    <property type="molecule type" value="Genomic_DNA"/>
</dbReference>
<protein>
    <recommendedName>
        <fullName evidence="3">Ribosomal protein</fullName>
    </recommendedName>
</protein>
<keyword evidence="2" id="KW-1185">Reference proteome</keyword>
<gene>
    <name evidence="1" type="ORF">PFISCL1PPCAC_25656</name>
</gene>
<evidence type="ECO:0000313" key="1">
    <source>
        <dbReference type="EMBL" id="GMT34359.1"/>
    </source>
</evidence>
<dbReference type="AlphaFoldDB" id="A0AAV5WXN5"/>
<reference evidence="1" key="1">
    <citation type="submission" date="2023-10" db="EMBL/GenBank/DDBJ databases">
        <title>Genome assembly of Pristionchus species.</title>
        <authorList>
            <person name="Yoshida K."/>
            <person name="Sommer R.J."/>
        </authorList>
    </citation>
    <scope>NUCLEOTIDE SEQUENCE</scope>
    <source>
        <strain evidence="1">RS5133</strain>
    </source>
</reference>
<accession>A0AAV5WXN5</accession>
<organism evidence="1 2">
    <name type="scientific">Pristionchus fissidentatus</name>
    <dbReference type="NCBI Taxonomy" id="1538716"/>
    <lineage>
        <taxon>Eukaryota</taxon>
        <taxon>Metazoa</taxon>
        <taxon>Ecdysozoa</taxon>
        <taxon>Nematoda</taxon>
        <taxon>Chromadorea</taxon>
        <taxon>Rhabditida</taxon>
        <taxon>Rhabditina</taxon>
        <taxon>Diplogasteromorpha</taxon>
        <taxon>Diplogasteroidea</taxon>
        <taxon>Neodiplogasteridae</taxon>
        <taxon>Pristionchus</taxon>
    </lineage>
</organism>
<comment type="caution">
    <text evidence="1">The sequence shown here is derived from an EMBL/GenBank/DDBJ whole genome shotgun (WGS) entry which is preliminary data.</text>
</comment>
<evidence type="ECO:0008006" key="3">
    <source>
        <dbReference type="Google" id="ProtNLM"/>
    </source>
</evidence>
<feature type="non-terminal residue" evidence="1">
    <location>
        <position position="63"/>
    </location>
</feature>
<sequence length="63" mass="7626">WVTRRELFFRHIKKRKYPCQDILKKYMYRALRCMKVTVEADAMFCAHSSIARSTFSGAVYFRL</sequence>
<feature type="non-terminal residue" evidence="1">
    <location>
        <position position="1"/>
    </location>
</feature>
<dbReference type="Proteomes" id="UP001432322">
    <property type="component" value="Unassembled WGS sequence"/>
</dbReference>
<proteinExistence type="predicted"/>
<evidence type="ECO:0000313" key="2">
    <source>
        <dbReference type="Proteomes" id="UP001432322"/>
    </source>
</evidence>